<dbReference type="GO" id="GO:0006261">
    <property type="term" value="P:DNA-templated DNA replication"/>
    <property type="evidence" value="ECO:0007669"/>
    <property type="project" value="InterPro"/>
</dbReference>
<keyword evidence="5 6" id="KW-0539">Nucleus</keyword>
<dbReference type="CDD" id="cd11711">
    <property type="entry name" value="GINS_A_Sld5"/>
    <property type="match status" value="1"/>
</dbReference>
<feature type="domain" description="DNA replication complex GINS protein SLD5 C-terminal" evidence="8">
    <location>
        <begin position="170"/>
        <end position="223"/>
    </location>
</feature>
<keyword evidence="10" id="KW-1185">Reference proteome</keyword>
<accession>D8RJY6</accession>
<dbReference type="Pfam" id="PF16922">
    <property type="entry name" value="SLD5_C"/>
    <property type="match status" value="1"/>
</dbReference>
<keyword evidence="4 6" id="KW-0235">DNA replication</keyword>
<dbReference type="InterPro" id="IPR038749">
    <property type="entry name" value="Sld5_GINS_A"/>
</dbReference>
<dbReference type="GO" id="GO:0000811">
    <property type="term" value="C:GINS complex"/>
    <property type="evidence" value="ECO:0000318"/>
    <property type="project" value="GO_Central"/>
</dbReference>
<dbReference type="InterPro" id="IPR031633">
    <property type="entry name" value="SLD5_C"/>
</dbReference>
<comment type="subcellular location">
    <subcellularLocation>
        <location evidence="1 6">Nucleus</location>
    </subcellularLocation>
</comment>
<name>D8RJY6_SELML</name>
<dbReference type="STRING" id="88036.D8RJY6"/>
<dbReference type="Pfam" id="PF05916">
    <property type="entry name" value="Sld5"/>
    <property type="match status" value="1"/>
</dbReference>
<protein>
    <recommendedName>
        <fullName evidence="3 6">DNA replication complex GINS protein SLD5</fullName>
    </recommendedName>
</protein>
<evidence type="ECO:0000256" key="5">
    <source>
        <dbReference type="ARBA" id="ARBA00023242"/>
    </source>
</evidence>
<comment type="function">
    <text evidence="6">The GINS complex plays an essential role in the initiation of DNA replication.</text>
</comment>
<comment type="similarity">
    <text evidence="2 6">Belongs to the GINS4/SLD5 family.</text>
</comment>
<dbReference type="GO" id="GO:0000727">
    <property type="term" value="P:double-strand break repair via break-induced replication"/>
    <property type="evidence" value="ECO:0000318"/>
    <property type="project" value="GO_Central"/>
</dbReference>
<dbReference type="InterPro" id="IPR021151">
    <property type="entry name" value="GINS_A"/>
</dbReference>
<dbReference type="Proteomes" id="UP000001514">
    <property type="component" value="Unassembled WGS sequence"/>
</dbReference>
<dbReference type="Gramene" id="EFJ27355">
    <property type="protein sequence ID" value="EFJ27355"/>
    <property type="gene ID" value="SELMODRAFT_270905"/>
</dbReference>
<evidence type="ECO:0000256" key="2">
    <source>
        <dbReference type="ARBA" id="ARBA00008187"/>
    </source>
</evidence>
<dbReference type="PANTHER" id="PTHR21206">
    <property type="entry name" value="SLD5 PROTEIN"/>
    <property type="match status" value="1"/>
</dbReference>
<evidence type="ECO:0000256" key="1">
    <source>
        <dbReference type="ARBA" id="ARBA00004123"/>
    </source>
</evidence>
<evidence type="ECO:0000259" key="8">
    <source>
        <dbReference type="Pfam" id="PF16922"/>
    </source>
</evidence>
<evidence type="ECO:0000313" key="10">
    <source>
        <dbReference type="Proteomes" id="UP000001514"/>
    </source>
</evidence>
<organism evidence="10">
    <name type="scientific">Selaginella moellendorffii</name>
    <name type="common">Spikemoss</name>
    <dbReference type="NCBI Taxonomy" id="88036"/>
    <lineage>
        <taxon>Eukaryota</taxon>
        <taxon>Viridiplantae</taxon>
        <taxon>Streptophyta</taxon>
        <taxon>Embryophyta</taxon>
        <taxon>Tracheophyta</taxon>
        <taxon>Lycopodiopsida</taxon>
        <taxon>Selaginellales</taxon>
        <taxon>Selaginellaceae</taxon>
        <taxon>Selaginella</taxon>
    </lineage>
</organism>
<dbReference type="FunCoup" id="D8RJY6">
    <property type="interactions" value="3382"/>
</dbReference>
<evidence type="ECO:0000259" key="7">
    <source>
        <dbReference type="Pfam" id="PF05916"/>
    </source>
</evidence>
<dbReference type="KEGG" id="smo:SELMODRAFT_270905"/>
<dbReference type="OMA" id="VIPEMTD"/>
<sequence>MADGEEGAGLEDWTDPSIASSAEVSDAGLLQRAWRNEKLSPELLPFQGELVERVKEQILLEEENLAAFVEESCDELTVSLYRMDLDRTLFMLRSYLRARLLKIEKFALHILTVPEIWERLSSQEQDYAQRFADTLQAHFDSSVLNKLPEGYKSMLKQANSSNENDMIVEPPLDSFVFCKCRRPISAFQLDDKGESIVDMENGDLYIFNYKPIKRLLETDRIELF</sequence>
<dbReference type="InterPro" id="IPR036224">
    <property type="entry name" value="GINS_bundle-like_dom_sf"/>
</dbReference>
<reference evidence="9 10" key="1">
    <citation type="journal article" date="2011" name="Science">
        <title>The Selaginella genome identifies genetic changes associated with the evolution of vascular plants.</title>
        <authorList>
            <person name="Banks J.A."/>
            <person name="Nishiyama T."/>
            <person name="Hasebe M."/>
            <person name="Bowman J.L."/>
            <person name="Gribskov M."/>
            <person name="dePamphilis C."/>
            <person name="Albert V.A."/>
            <person name="Aono N."/>
            <person name="Aoyama T."/>
            <person name="Ambrose B.A."/>
            <person name="Ashton N.W."/>
            <person name="Axtell M.J."/>
            <person name="Barker E."/>
            <person name="Barker M.S."/>
            <person name="Bennetzen J.L."/>
            <person name="Bonawitz N.D."/>
            <person name="Chapple C."/>
            <person name="Cheng C."/>
            <person name="Correa L.G."/>
            <person name="Dacre M."/>
            <person name="DeBarry J."/>
            <person name="Dreyer I."/>
            <person name="Elias M."/>
            <person name="Engstrom E.M."/>
            <person name="Estelle M."/>
            <person name="Feng L."/>
            <person name="Finet C."/>
            <person name="Floyd S.K."/>
            <person name="Frommer W.B."/>
            <person name="Fujita T."/>
            <person name="Gramzow L."/>
            <person name="Gutensohn M."/>
            <person name="Harholt J."/>
            <person name="Hattori M."/>
            <person name="Heyl A."/>
            <person name="Hirai T."/>
            <person name="Hiwatashi Y."/>
            <person name="Ishikawa M."/>
            <person name="Iwata M."/>
            <person name="Karol K.G."/>
            <person name="Koehler B."/>
            <person name="Kolukisaoglu U."/>
            <person name="Kubo M."/>
            <person name="Kurata T."/>
            <person name="Lalonde S."/>
            <person name="Li K."/>
            <person name="Li Y."/>
            <person name="Litt A."/>
            <person name="Lyons E."/>
            <person name="Manning G."/>
            <person name="Maruyama T."/>
            <person name="Michael T.P."/>
            <person name="Mikami K."/>
            <person name="Miyazaki S."/>
            <person name="Morinaga S."/>
            <person name="Murata T."/>
            <person name="Mueller-Roeber B."/>
            <person name="Nelson D.R."/>
            <person name="Obara M."/>
            <person name="Oguri Y."/>
            <person name="Olmstead R.G."/>
            <person name="Onodera N."/>
            <person name="Petersen B.L."/>
            <person name="Pils B."/>
            <person name="Prigge M."/>
            <person name="Rensing S.A."/>
            <person name="Riano-Pachon D.M."/>
            <person name="Roberts A.W."/>
            <person name="Sato Y."/>
            <person name="Scheller H.V."/>
            <person name="Schulz B."/>
            <person name="Schulz C."/>
            <person name="Shakirov E.V."/>
            <person name="Shibagaki N."/>
            <person name="Shinohara N."/>
            <person name="Shippen D.E."/>
            <person name="Soerensen I."/>
            <person name="Sotooka R."/>
            <person name="Sugimoto N."/>
            <person name="Sugita M."/>
            <person name="Sumikawa N."/>
            <person name="Tanurdzic M."/>
            <person name="Theissen G."/>
            <person name="Ulvskov P."/>
            <person name="Wakazuki S."/>
            <person name="Weng J.K."/>
            <person name="Willats W.W."/>
            <person name="Wipf D."/>
            <person name="Wolf P.G."/>
            <person name="Yang L."/>
            <person name="Zimmer A.D."/>
            <person name="Zhu Q."/>
            <person name="Mitros T."/>
            <person name="Hellsten U."/>
            <person name="Loque D."/>
            <person name="Otillar R."/>
            <person name="Salamov A."/>
            <person name="Schmutz J."/>
            <person name="Shapiro H."/>
            <person name="Lindquist E."/>
            <person name="Lucas S."/>
            <person name="Rokhsar D."/>
            <person name="Grigoriev I.V."/>
        </authorList>
    </citation>
    <scope>NUCLEOTIDE SEQUENCE [LARGE SCALE GENOMIC DNA]</scope>
</reference>
<proteinExistence type="inferred from homology"/>
<evidence type="ECO:0000256" key="6">
    <source>
        <dbReference type="PIRNR" id="PIRNR007764"/>
    </source>
</evidence>
<dbReference type="SUPFAM" id="SSF160059">
    <property type="entry name" value="PriA/YqbF domain"/>
    <property type="match status" value="1"/>
</dbReference>
<dbReference type="SUPFAM" id="SSF158573">
    <property type="entry name" value="GINS helical bundle-like"/>
    <property type="match status" value="1"/>
</dbReference>
<gene>
    <name evidence="9" type="ORF">SELMODRAFT_270905</name>
</gene>
<dbReference type="CDD" id="cd21692">
    <property type="entry name" value="GINS_B_Sld5"/>
    <property type="match status" value="1"/>
</dbReference>
<dbReference type="PIRSF" id="PIRSF007764">
    <property type="entry name" value="Sld5"/>
    <property type="match status" value="1"/>
</dbReference>
<evidence type="ECO:0000256" key="3">
    <source>
        <dbReference type="ARBA" id="ARBA00014804"/>
    </source>
</evidence>
<dbReference type="FunFam" id="1.20.58.1030:FF:000005">
    <property type="entry name" value="DNA replication complex GINS protein SLD5"/>
    <property type="match status" value="1"/>
</dbReference>
<dbReference type="PANTHER" id="PTHR21206:SF0">
    <property type="entry name" value="DNA REPLICATION COMPLEX GINS PROTEIN SLD5"/>
    <property type="match status" value="1"/>
</dbReference>
<evidence type="ECO:0000256" key="4">
    <source>
        <dbReference type="ARBA" id="ARBA00022705"/>
    </source>
</evidence>
<dbReference type="InParanoid" id="D8RJY6"/>
<evidence type="ECO:0000313" key="9">
    <source>
        <dbReference type="EMBL" id="EFJ27355.1"/>
    </source>
</evidence>
<dbReference type="eggNOG" id="KOG3176">
    <property type="taxonomic scope" value="Eukaryota"/>
</dbReference>
<dbReference type="OrthoDB" id="338231at2759"/>
<dbReference type="Gene3D" id="1.20.58.1030">
    <property type="match status" value="1"/>
</dbReference>
<dbReference type="EMBL" id="GL377582">
    <property type="protein sequence ID" value="EFJ27355.1"/>
    <property type="molecule type" value="Genomic_DNA"/>
</dbReference>
<dbReference type="HOGENOM" id="CLU_071893_0_0_1"/>
<dbReference type="InterPro" id="IPR008591">
    <property type="entry name" value="GINS_Sld5"/>
</dbReference>
<dbReference type="AlphaFoldDB" id="D8RJY6"/>
<feature type="domain" description="GINS subunit" evidence="7">
    <location>
        <begin position="77"/>
        <end position="140"/>
    </location>
</feature>